<reference evidence="1 2" key="1">
    <citation type="submission" date="2015-11" db="EMBL/GenBank/DDBJ databases">
        <title>Full genome sequence of HAdV-40 HoviX strain.</title>
        <authorList>
            <person name="Pacesa M."/>
            <person name="Greber U.F."/>
            <person name="Podgorski I."/>
            <person name="Harrach B."/>
            <person name="Hemmi S."/>
        </authorList>
    </citation>
    <scope>NUCLEOTIDE SEQUENCE [LARGE SCALE GENOMIC DNA]</scope>
    <source>
        <strain evidence="1">HoviX</strain>
    </source>
</reference>
<accession>A0A142G3M1</accession>
<organism evidence="1 2">
    <name type="scientific">Human adenovirus F serotype 40</name>
    <name type="common">HAdV-40</name>
    <name type="synonym">Human adenovirus 40</name>
    <dbReference type="NCBI Taxonomy" id="28284"/>
    <lineage>
        <taxon>Viruses</taxon>
        <taxon>Varidnaviria</taxon>
        <taxon>Bamfordvirae</taxon>
        <taxon>Preplasmiviricota</taxon>
        <taxon>Polisuviricotina</taxon>
        <taxon>Pharingeaviricetes</taxon>
        <taxon>Rowavirales</taxon>
        <taxon>Adenoviridae</taxon>
        <taxon>Mastadenovirus</taxon>
        <taxon>Mastadenovirus faecale</taxon>
        <taxon>Human mastadenovirus F</taxon>
    </lineage>
</organism>
<proteinExistence type="predicted"/>
<organismHost>
    <name type="scientific">Homo sapiens</name>
    <name type="common">Human</name>
    <dbReference type="NCBI Taxonomy" id="9606"/>
</organismHost>
<evidence type="ECO:0000313" key="1">
    <source>
        <dbReference type="EMBL" id="AMQ95251.1"/>
    </source>
</evidence>
<dbReference type="Proteomes" id="UP000113928">
    <property type="component" value="Segment"/>
</dbReference>
<evidence type="ECO:0000313" key="2">
    <source>
        <dbReference type="Proteomes" id="UP000113928"/>
    </source>
</evidence>
<dbReference type="Pfam" id="PF05385">
    <property type="entry name" value="Adeno_E4"/>
    <property type="match status" value="1"/>
</dbReference>
<dbReference type="InterPro" id="IPR008680">
    <property type="entry name" value="M_adenovirusE4"/>
</dbReference>
<name>A0A142G3M1_ADE40</name>
<dbReference type="EMBL" id="KU162869">
    <property type="protein sequence ID" value="AMQ95251.1"/>
    <property type="molecule type" value="Genomic_DNA"/>
</dbReference>
<sequence length="121" mass="13950">MPLPSLPSPPVSRDQGLCIAWLELALTCCLNVYGDIIRYNVSISPRAEELLSGLQEWLNVALKTERARQRNRRFANICWQRVRFLKQKYEAVRELLIYDATRQMVSLQTEFVPNPPSSTSL</sequence>
<protein>
    <submittedName>
        <fullName evidence="1">ORF4</fullName>
    </submittedName>
</protein>